<dbReference type="Proteomes" id="UP000011668">
    <property type="component" value="Unassembled WGS sequence"/>
</dbReference>
<dbReference type="AlphaFoldDB" id="L8WMB4"/>
<sequence>MGRSNALTAQAPMLKPSGRCVDRWLAYWAMSNRPHPAGSASPETTPANGASQSAEAGRQLNTPLLGTLRGMAGLHQGVVVRVGTISRTFPRQRLRGDEIVNLSCQCLFVDRSCILFVVLPIATL</sequence>
<comment type="caution">
    <text evidence="2">The sequence shown here is derived from an EMBL/GenBank/DDBJ whole genome shotgun (WGS) entry which is preliminary data.</text>
</comment>
<gene>
    <name evidence="2" type="ORF">AG1IA_08064</name>
</gene>
<accession>L8WMB4</accession>
<keyword evidence="3" id="KW-1185">Reference proteome</keyword>
<feature type="region of interest" description="Disordered" evidence="1">
    <location>
        <begin position="34"/>
        <end position="56"/>
    </location>
</feature>
<evidence type="ECO:0000313" key="2">
    <source>
        <dbReference type="EMBL" id="ELU37907.1"/>
    </source>
</evidence>
<name>L8WMB4_THACA</name>
<evidence type="ECO:0000313" key="3">
    <source>
        <dbReference type="Proteomes" id="UP000011668"/>
    </source>
</evidence>
<feature type="compositionally biased region" description="Polar residues" evidence="1">
    <location>
        <begin position="41"/>
        <end position="56"/>
    </location>
</feature>
<reference evidence="2 3" key="1">
    <citation type="journal article" date="2013" name="Nat. Commun.">
        <title>The evolution and pathogenic mechanisms of the rice sheath blight pathogen.</title>
        <authorList>
            <person name="Zheng A."/>
            <person name="Lin R."/>
            <person name="Xu L."/>
            <person name="Qin P."/>
            <person name="Tang C."/>
            <person name="Ai P."/>
            <person name="Zhang D."/>
            <person name="Liu Y."/>
            <person name="Sun Z."/>
            <person name="Feng H."/>
            <person name="Wang Y."/>
            <person name="Chen Y."/>
            <person name="Liang X."/>
            <person name="Fu R."/>
            <person name="Li Q."/>
            <person name="Zhang J."/>
            <person name="Yu X."/>
            <person name="Xie Z."/>
            <person name="Ding L."/>
            <person name="Guan P."/>
            <person name="Tang J."/>
            <person name="Liang Y."/>
            <person name="Wang S."/>
            <person name="Deng Q."/>
            <person name="Li S."/>
            <person name="Zhu J."/>
            <person name="Wang L."/>
            <person name="Liu H."/>
            <person name="Li P."/>
        </authorList>
    </citation>
    <scope>NUCLEOTIDE SEQUENCE [LARGE SCALE GENOMIC DNA]</scope>
    <source>
        <strain evidence="3">AG-1 IA</strain>
    </source>
</reference>
<dbReference type="HOGENOM" id="CLU_2005456_0_0_1"/>
<organism evidence="2 3">
    <name type="scientific">Thanatephorus cucumeris (strain AG1-IA)</name>
    <name type="common">Rice sheath blight fungus</name>
    <name type="synonym">Rhizoctonia solani</name>
    <dbReference type="NCBI Taxonomy" id="983506"/>
    <lineage>
        <taxon>Eukaryota</taxon>
        <taxon>Fungi</taxon>
        <taxon>Dikarya</taxon>
        <taxon>Basidiomycota</taxon>
        <taxon>Agaricomycotina</taxon>
        <taxon>Agaricomycetes</taxon>
        <taxon>Cantharellales</taxon>
        <taxon>Ceratobasidiaceae</taxon>
        <taxon>Rhizoctonia</taxon>
        <taxon>Rhizoctonia solani AG-1</taxon>
    </lineage>
</organism>
<protein>
    <submittedName>
        <fullName evidence="2">Uncharacterized protein</fullName>
    </submittedName>
</protein>
<proteinExistence type="predicted"/>
<evidence type="ECO:0000256" key="1">
    <source>
        <dbReference type="SAM" id="MobiDB-lite"/>
    </source>
</evidence>
<dbReference type="EMBL" id="AFRT01002391">
    <property type="protein sequence ID" value="ELU37907.1"/>
    <property type="molecule type" value="Genomic_DNA"/>
</dbReference>